<evidence type="ECO:0000256" key="8">
    <source>
        <dbReference type="SAM" id="Phobius"/>
    </source>
</evidence>
<comment type="subcellular location">
    <subcellularLocation>
        <location evidence="1">Nucleus</location>
        <location evidence="1">Nucleolus</location>
    </subcellularLocation>
    <subcellularLocation>
        <location evidence="2">Nucleus</location>
        <location evidence="2">Nucleoplasm</location>
    </subcellularLocation>
</comment>
<reference evidence="11 12" key="1">
    <citation type="submission" date="2019-03" db="EMBL/GenBank/DDBJ databases">
        <authorList>
            <person name="Gaulin E."/>
            <person name="Dumas B."/>
        </authorList>
    </citation>
    <scope>NUCLEOTIDE SEQUENCE [LARGE SCALE GENOMIC DNA]</scope>
    <source>
        <strain evidence="11">CBS 568.67</strain>
    </source>
</reference>
<feature type="compositionally biased region" description="Acidic residues" evidence="7">
    <location>
        <begin position="626"/>
        <end position="638"/>
    </location>
</feature>
<dbReference type="CDD" id="cd03493">
    <property type="entry name" value="SQR_QFR_TM"/>
    <property type="match status" value="1"/>
</dbReference>
<dbReference type="AlphaFoldDB" id="A0A485L0I9"/>
<feature type="transmembrane region" description="Helical" evidence="8">
    <location>
        <begin position="446"/>
        <end position="471"/>
    </location>
</feature>
<evidence type="ECO:0000256" key="6">
    <source>
        <dbReference type="ARBA" id="ARBA00023242"/>
    </source>
</evidence>
<feature type="transmembrane region" description="Helical" evidence="8">
    <location>
        <begin position="531"/>
        <end position="550"/>
    </location>
</feature>
<evidence type="ECO:0000313" key="11">
    <source>
        <dbReference type="EMBL" id="VFT91205.1"/>
    </source>
</evidence>
<dbReference type="OrthoDB" id="5072at2759"/>
<keyword evidence="8" id="KW-0472">Membrane</keyword>
<dbReference type="GO" id="GO:0016192">
    <property type="term" value="P:vesicle-mediated transport"/>
    <property type="evidence" value="ECO:0007669"/>
    <property type="project" value="InterPro"/>
</dbReference>
<keyword evidence="8" id="KW-1133">Transmembrane helix</keyword>
<dbReference type="GO" id="GO:0008097">
    <property type="term" value="F:5S rRNA binding"/>
    <property type="evidence" value="ECO:0007669"/>
    <property type="project" value="TreeGrafter"/>
</dbReference>
<dbReference type="InterPro" id="IPR011687">
    <property type="entry name" value="Nop53/GLTSCR2"/>
</dbReference>
<feature type="domain" description="Beta-adaptin appendage C-terminal subdomain" evidence="9">
    <location>
        <begin position="675"/>
        <end position="787"/>
    </location>
</feature>
<keyword evidence="8" id="KW-0812">Transmembrane</keyword>
<keyword evidence="5" id="KW-0690">Ribosome biogenesis</keyword>
<feature type="compositionally biased region" description="Basic and acidic residues" evidence="7">
    <location>
        <begin position="214"/>
        <end position="233"/>
    </location>
</feature>
<feature type="region of interest" description="Disordered" evidence="7">
    <location>
        <begin position="190"/>
        <end position="233"/>
    </location>
</feature>
<sequence>MVRKRKLQRIKEVGAEVEAFIEEQAEATKLQHHGDEHLFSIDTAGSTSKKAKITKDPGVWSGKFKPEKAKGLKAVVERIQAKAPEPVVRKSKRAKLETLWDAAGNATIPKSITEEDEYVAPTVIKKKAALSNAPSTKNKVKAVEVAADGQSYHPEFKAHQDVLAEALAKEVAKQTQRELDQAPLVTGISNDYIMDSSDDEEVEDAANDDDDDETKPTSKPKEKLTRSDRNRLARHKALEKQLEGRRSNKKLLKQINHVKTLESEVKKGEKASKTKQELKTFLKAQKLEEEPEVHIAGKKRKVVRPTLVATSDELTGNIRGLKPKGSAMKDRFDSLLKRNKIEIGKTARNKTKWTKFVPKHKYKDDFTSAKNSSTAPHSLVLRGSCIAANDTNAATASGASPPRDASSSSPCQNFTHKQSSRKVVEVSFDEYMHNKNEILGKIYRRLFWLACLATAFGLIELVLYIFIVNAFPNEILYRYPVLGVPLKSVFLVYWGACAVVAAHGFHLHLTWRHVLVDGTHLARPHQGVVDIYHRVALWLLCGIFTAFGFIDLSIIGANAQNIVYAVALATLFLHVSLCPWFLKTIHSKTTQIDDIFGAEFLGKTRVKNVEDHFTDIAGIVPTTADHDDDGGGEDDDNDNHESSPPARPWTMQESDVSDEVRGPAPPVEFTLDKKRTMKKSMFWDQWKTVDVAGSFSCNFKNKPPTLADVTKHVQARGFHVVSSNTSKDIVEIYLYAHSSREADGGDAATGGTAFLAEFIFVFPRQFFQTTFKCENKTLAAEFVKQFQLHQLMDTDD</sequence>
<name>A0A485L0I9_9STRA</name>
<dbReference type="EMBL" id="VJMH01005539">
    <property type="protein sequence ID" value="KAF0694784.1"/>
    <property type="molecule type" value="Genomic_DNA"/>
</dbReference>
<dbReference type="Pfam" id="PF07767">
    <property type="entry name" value="Nop53"/>
    <property type="match status" value="1"/>
</dbReference>
<organism evidence="11 12">
    <name type="scientific">Aphanomyces stellatus</name>
    <dbReference type="NCBI Taxonomy" id="120398"/>
    <lineage>
        <taxon>Eukaryota</taxon>
        <taxon>Sar</taxon>
        <taxon>Stramenopiles</taxon>
        <taxon>Oomycota</taxon>
        <taxon>Saprolegniomycetes</taxon>
        <taxon>Saprolegniales</taxon>
        <taxon>Verrucalvaceae</taxon>
        <taxon>Aphanomyces</taxon>
    </lineage>
</organism>
<accession>A0A485L0I9</accession>
<feature type="compositionally biased region" description="Low complexity" evidence="7">
    <location>
        <begin position="396"/>
        <end position="410"/>
    </location>
</feature>
<dbReference type="GO" id="GO:0006886">
    <property type="term" value="P:intracellular protein transport"/>
    <property type="evidence" value="ECO:0007669"/>
    <property type="project" value="InterPro"/>
</dbReference>
<dbReference type="Pfam" id="PF09066">
    <property type="entry name" value="B2-adapt-app_C"/>
    <property type="match status" value="1"/>
</dbReference>
<comment type="similarity">
    <text evidence="3">Belongs to the NOP53 family.</text>
</comment>
<dbReference type="PANTHER" id="PTHR14211:SF7">
    <property type="entry name" value="RIBOSOME BIOGENESIS PROTEIN NOP53"/>
    <property type="match status" value="1"/>
</dbReference>
<feature type="region of interest" description="Disordered" evidence="7">
    <location>
        <begin position="620"/>
        <end position="667"/>
    </location>
</feature>
<dbReference type="Proteomes" id="UP000332933">
    <property type="component" value="Unassembled WGS sequence"/>
</dbReference>
<keyword evidence="6" id="KW-0539">Nucleus</keyword>
<dbReference type="InterPro" id="IPR015151">
    <property type="entry name" value="B-adaptin_app_sub_C"/>
</dbReference>
<evidence type="ECO:0000256" key="1">
    <source>
        <dbReference type="ARBA" id="ARBA00004604"/>
    </source>
</evidence>
<dbReference type="GO" id="GO:0000027">
    <property type="term" value="P:ribosomal large subunit assembly"/>
    <property type="evidence" value="ECO:0007669"/>
    <property type="project" value="TreeGrafter"/>
</dbReference>
<evidence type="ECO:0000313" key="10">
    <source>
        <dbReference type="EMBL" id="KAF0694784.1"/>
    </source>
</evidence>
<dbReference type="GO" id="GO:0005654">
    <property type="term" value="C:nucleoplasm"/>
    <property type="evidence" value="ECO:0007669"/>
    <property type="project" value="UniProtKB-SubCell"/>
</dbReference>
<dbReference type="GO" id="GO:0005730">
    <property type="term" value="C:nucleolus"/>
    <property type="evidence" value="ECO:0007669"/>
    <property type="project" value="UniProtKB-SubCell"/>
</dbReference>
<dbReference type="PANTHER" id="PTHR14211">
    <property type="entry name" value="GLIOMA SUPPRESSOR CANDIDATE REGION GENE 2"/>
    <property type="match status" value="1"/>
</dbReference>
<feature type="compositionally biased region" description="Acidic residues" evidence="7">
    <location>
        <begin position="196"/>
        <end position="213"/>
    </location>
</feature>
<dbReference type="GO" id="GO:0030131">
    <property type="term" value="C:clathrin adaptor complex"/>
    <property type="evidence" value="ECO:0007669"/>
    <property type="project" value="InterPro"/>
</dbReference>
<evidence type="ECO:0000256" key="3">
    <source>
        <dbReference type="ARBA" id="ARBA00008838"/>
    </source>
</evidence>
<evidence type="ECO:0000259" key="9">
    <source>
        <dbReference type="Pfam" id="PF09066"/>
    </source>
</evidence>
<evidence type="ECO:0000313" key="12">
    <source>
        <dbReference type="Proteomes" id="UP000332933"/>
    </source>
</evidence>
<feature type="region of interest" description="Disordered" evidence="7">
    <location>
        <begin position="393"/>
        <end position="416"/>
    </location>
</feature>
<reference evidence="10" key="2">
    <citation type="submission" date="2019-06" db="EMBL/GenBank/DDBJ databases">
        <title>Genomics analysis of Aphanomyces spp. identifies a new class of oomycete effector associated with host adaptation.</title>
        <authorList>
            <person name="Gaulin E."/>
        </authorList>
    </citation>
    <scope>NUCLEOTIDE SEQUENCE</scope>
    <source>
        <strain evidence="10">CBS 578.67</strain>
    </source>
</reference>
<evidence type="ECO:0000256" key="7">
    <source>
        <dbReference type="SAM" id="MobiDB-lite"/>
    </source>
</evidence>
<evidence type="ECO:0000256" key="5">
    <source>
        <dbReference type="ARBA" id="ARBA00022517"/>
    </source>
</evidence>
<evidence type="ECO:0000256" key="4">
    <source>
        <dbReference type="ARBA" id="ARBA00018339"/>
    </source>
</evidence>
<evidence type="ECO:0000256" key="2">
    <source>
        <dbReference type="ARBA" id="ARBA00004642"/>
    </source>
</evidence>
<keyword evidence="12" id="KW-1185">Reference proteome</keyword>
<dbReference type="GO" id="GO:0006364">
    <property type="term" value="P:rRNA processing"/>
    <property type="evidence" value="ECO:0007669"/>
    <property type="project" value="TreeGrafter"/>
</dbReference>
<protein>
    <recommendedName>
        <fullName evidence="4">Ribosome biogenesis protein NOP53</fullName>
    </recommendedName>
</protein>
<gene>
    <name evidence="11" type="primary">Aste57867_14382</name>
    <name evidence="10" type="ORF">As57867_014328</name>
    <name evidence="11" type="ORF">ASTE57867_14382</name>
</gene>
<feature type="transmembrane region" description="Helical" evidence="8">
    <location>
        <begin position="562"/>
        <end position="582"/>
    </location>
</feature>
<proteinExistence type="inferred from homology"/>
<dbReference type="EMBL" id="CAADRA010005560">
    <property type="protein sequence ID" value="VFT91205.1"/>
    <property type="molecule type" value="Genomic_DNA"/>
</dbReference>
<feature type="transmembrane region" description="Helical" evidence="8">
    <location>
        <begin position="491"/>
        <end position="511"/>
    </location>
</feature>